<accession>A0A3S4YXT8</accession>
<evidence type="ECO:0000313" key="1">
    <source>
        <dbReference type="EMBL" id="VEJ44436.1"/>
    </source>
</evidence>
<dbReference type="EMBL" id="LR134529">
    <property type="protein sequence ID" value="VEJ44436.1"/>
    <property type="molecule type" value="Genomic_DNA"/>
</dbReference>
<organism evidence="1 2">
    <name type="scientific">Bartonella vinsonii</name>
    <name type="common">Rochalimaea vinsonii</name>
    <dbReference type="NCBI Taxonomy" id="33047"/>
    <lineage>
        <taxon>Bacteria</taxon>
        <taxon>Pseudomonadati</taxon>
        <taxon>Pseudomonadota</taxon>
        <taxon>Alphaproteobacteria</taxon>
        <taxon>Hyphomicrobiales</taxon>
        <taxon>Bartonellaceae</taxon>
        <taxon>Bartonella</taxon>
    </lineage>
</organism>
<protein>
    <submittedName>
        <fullName evidence="1">Conjugal transfer protein TrbH</fullName>
    </submittedName>
</protein>
<reference evidence="1 2" key="1">
    <citation type="submission" date="2018-12" db="EMBL/GenBank/DDBJ databases">
        <authorList>
            <consortium name="Pathogen Informatics"/>
        </authorList>
    </citation>
    <scope>NUCLEOTIDE SEQUENCE [LARGE SCALE GENOMIC DNA]</scope>
    <source>
        <strain evidence="1 2">NCTC12905</strain>
    </source>
</reference>
<evidence type="ECO:0000313" key="2">
    <source>
        <dbReference type="Proteomes" id="UP000274201"/>
    </source>
</evidence>
<gene>
    <name evidence="1" type="ORF">NCTC12905_00072</name>
</gene>
<proteinExistence type="predicted"/>
<dbReference type="STRING" id="1094497.BVwin_13530"/>
<dbReference type="Proteomes" id="UP000274201">
    <property type="component" value="Chromosome"/>
</dbReference>
<dbReference type="AlphaFoldDB" id="A0A3S4YXT8"/>
<sequence length="156" mass="17386">MNKVALISGIETSQESLAIVRGIKMLKYLLLPPVVLVAGCASVGSYSSNYVDQSLTKHQAKLVASDFIGNIKRSLPPATTTLLIKKNDTVDNFTPLFINLLRQNEYNVIYTDQPQKQKNMGVNLSYRIRLNNRAIVSLLQYNVAGEPRAHISTRPR</sequence>
<name>A0A3S4YXT8_BARVI</name>